<dbReference type="InterPro" id="IPR027256">
    <property type="entry name" value="P-typ_ATPase_IB"/>
</dbReference>
<organism evidence="10 11">
    <name type="scientific">Bifidobacterium psychraerophilum</name>
    <dbReference type="NCBI Taxonomy" id="218140"/>
    <lineage>
        <taxon>Bacteria</taxon>
        <taxon>Bacillati</taxon>
        <taxon>Actinomycetota</taxon>
        <taxon>Actinomycetes</taxon>
        <taxon>Bifidobacteriales</taxon>
        <taxon>Bifidobacteriaceae</taxon>
        <taxon>Bifidobacterium</taxon>
    </lineage>
</organism>
<gene>
    <name evidence="10" type="ORF">BPSY_0283</name>
</gene>
<dbReference type="NCBIfam" id="TIGR01512">
    <property type="entry name" value="ATPase-IB2_Cd"/>
    <property type="match status" value="1"/>
</dbReference>
<keyword evidence="11" id="KW-1185">Reference proteome</keyword>
<dbReference type="SUPFAM" id="SSF81665">
    <property type="entry name" value="Calcium ATPase, transmembrane domain M"/>
    <property type="match status" value="1"/>
</dbReference>
<dbReference type="InterPro" id="IPR044492">
    <property type="entry name" value="P_typ_ATPase_HD_dom"/>
</dbReference>
<reference evidence="10 11" key="1">
    <citation type="submission" date="2014-03" db="EMBL/GenBank/DDBJ databases">
        <title>Genomics of Bifidobacteria.</title>
        <authorList>
            <person name="Ventura M."/>
            <person name="Milani C."/>
            <person name="Lugli G.A."/>
        </authorList>
    </citation>
    <scope>NUCLEOTIDE SEQUENCE [LARGE SCALE GENOMIC DNA]</scope>
    <source>
        <strain evidence="10 11">LMG 21775</strain>
    </source>
</reference>
<dbReference type="Gene3D" id="2.70.150.10">
    <property type="entry name" value="Calcium-transporting ATPase, cytoplasmic transduction domain A"/>
    <property type="match status" value="1"/>
</dbReference>
<dbReference type="GO" id="GO:0005886">
    <property type="term" value="C:plasma membrane"/>
    <property type="evidence" value="ECO:0007669"/>
    <property type="project" value="UniProtKB-SubCell"/>
</dbReference>
<dbReference type="PRINTS" id="PR00119">
    <property type="entry name" value="CATATPASE"/>
</dbReference>
<dbReference type="OrthoDB" id="7059309at2"/>
<dbReference type="InterPro" id="IPR036412">
    <property type="entry name" value="HAD-like_sf"/>
</dbReference>
<dbReference type="EC" id="3.6.3.3" evidence="10"/>
<feature type="transmembrane region" description="Helical" evidence="8">
    <location>
        <begin position="244"/>
        <end position="260"/>
    </location>
</feature>
<comment type="subcellular location">
    <subcellularLocation>
        <location evidence="1">Cell membrane</location>
        <topology evidence="1">Multi-pass membrane protein</topology>
    </subcellularLocation>
</comment>
<dbReference type="GeneID" id="98299515"/>
<dbReference type="InterPro" id="IPR018303">
    <property type="entry name" value="ATPase_P-typ_P_site"/>
</dbReference>
<dbReference type="GO" id="GO:0019829">
    <property type="term" value="F:ATPase-coupled monoatomic cation transmembrane transporter activity"/>
    <property type="evidence" value="ECO:0007669"/>
    <property type="project" value="InterPro"/>
</dbReference>
<feature type="transmembrane region" description="Helical" evidence="8">
    <location>
        <begin position="15"/>
        <end position="35"/>
    </location>
</feature>
<name>A0A087CKL3_9BIFI</name>
<dbReference type="AlphaFoldDB" id="A0A087CKL3"/>
<evidence type="ECO:0000256" key="6">
    <source>
        <dbReference type="ARBA" id="ARBA00022989"/>
    </source>
</evidence>
<evidence type="ECO:0000256" key="5">
    <source>
        <dbReference type="ARBA" id="ARBA00022967"/>
    </source>
</evidence>
<keyword evidence="8" id="KW-0547">Nucleotide-binding</keyword>
<keyword evidence="8" id="KW-0067">ATP-binding</keyword>
<dbReference type="PROSITE" id="PS01229">
    <property type="entry name" value="COF_2"/>
    <property type="match status" value="1"/>
</dbReference>
<dbReference type="RefSeq" id="WP_051921418.1">
    <property type="nucleotide sequence ID" value="NZ_JGZI01000005.1"/>
</dbReference>
<dbReference type="Gene3D" id="3.40.1110.10">
    <property type="entry name" value="Calcium-transporting ATPase, cytoplasmic domain N"/>
    <property type="match status" value="1"/>
</dbReference>
<evidence type="ECO:0000256" key="3">
    <source>
        <dbReference type="ARBA" id="ARBA00022692"/>
    </source>
</evidence>
<dbReference type="PROSITE" id="PS00154">
    <property type="entry name" value="ATPASE_E1_E2"/>
    <property type="match status" value="1"/>
</dbReference>
<dbReference type="FunFam" id="2.70.150.10:FF:000002">
    <property type="entry name" value="Copper-transporting ATPase 1, putative"/>
    <property type="match status" value="1"/>
</dbReference>
<dbReference type="GO" id="GO:0005524">
    <property type="term" value="F:ATP binding"/>
    <property type="evidence" value="ECO:0007669"/>
    <property type="project" value="UniProtKB-UniRule"/>
</dbReference>
<dbReference type="SFLD" id="SFLDF00027">
    <property type="entry name" value="p-type_atpase"/>
    <property type="match status" value="1"/>
</dbReference>
<proteinExistence type="inferred from homology"/>
<evidence type="ECO:0000256" key="2">
    <source>
        <dbReference type="ARBA" id="ARBA00006024"/>
    </source>
</evidence>
<keyword evidence="5" id="KW-1278">Translocase</keyword>
<dbReference type="SFLD" id="SFLDG00002">
    <property type="entry name" value="C1.7:_P-type_atpase_like"/>
    <property type="match status" value="1"/>
</dbReference>
<feature type="transmembrane region" description="Helical" evidence="8">
    <location>
        <begin position="41"/>
        <end position="59"/>
    </location>
</feature>
<evidence type="ECO:0000313" key="11">
    <source>
        <dbReference type="Proteomes" id="UP000029050"/>
    </source>
</evidence>
<dbReference type="NCBIfam" id="TIGR01494">
    <property type="entry name" value="ATPase_P-type"/>
    <property type="match status" value="1"/>
</dbReference>
<sequence>MLTLQKFFANNKRTIVIGMTVFVAAALLLQYAFGLGFISNWLYGAVGVIGLVPLIIKAINSLKFKVVSIELLVSVAVIGALIIGEFSEAGIVTWLFLLGEVIEDATLAKTRSAIKELTELAPQTAWRVESPTDRNAEEVDVDEIDEDDYLLVKTGSQVPVDGRIVFGDGHLDEASVTGEPLPRHKSAEGSDEVFAGTNLTDGTIVVQATKVGEDTVFGKILELVEEAEDSKTGAQRFIDRFSKYYTPVVLLIALIVGIVTQDVRLAITILVLGCPGALVIGVPVSNVAGIGLGARHGVLAKGAQMLQSLSEVDTVVFDKTGTLTTGHPAVVHAQTLSEDVLAWHLAASAERESSHPLAAAIVEYARTTHSIDIANLPAVSETHVIAGKGIVASVEGHHVAIGNEALLAAENIALTTGDNDTNEWKHQGLSLVYVAVDGQLRIIAGIGDALHPTTITALSQLRERGIKHLVMLSGDGQATVDAIAGELGLDEAHGGLLPQDKADFIKQLQTQGRKVAFVGDGINDSPALVAADLGIAMGNGTATAVEISDVVLLNSDISKLPTAYSIARSTVANTRENIGIALATVLFLFIGLFAGFIYMASGMLVHEASILIVVVNALRLLRKKLDGGQVRKN</sequence>
<evidence type="ECO:0000256" key="7">
    <source>
        <dbReference type="ARBA" id="ARBA00023136"/>
    </source>
</evidence>
<dbReference type="PANTHER" id="PTHR48085:SF5">
    <property type="entry name" value="CADMIUM_ZINC-TRANSPORTING ATPASE HMA4-RELATED"/>
    <property type="match status" value="1"/>
</dbReference>
<evidence type="ECO:0000256" key="4">
    <source>
        <dbReference type="ARBA" id="ARBA00022723"/>
    </source>
</evidence>
<keyword evidence="7 8" id="KW-0472">Membrane</keyword>
<dbReference type="SFLD" id="SFLDS00003">
    <property type="entry name" value="Haloacid_Dehalogenase"/>
    <property type="match status" value="1"/>
</dbReference>
<keyword evidence="8" id="KW-1003">Cell membrane</keyword>
<evidence type="ECO:0000256" key="1">
    <source>
        <dbReference type="ARBA" id="ARBA00004651"/>
    </source>
</evidence>
<evidence type="ECO:0000256" key="8">
    <source>
        <dbReference type="RuleBase" id="RU362081"/>
    </source>
</evidence>
<dbReference type="InterPro" id="IPR023299">
    <property type="entry name" value="ATPase_P-typ_cyto_dom_N"/>
</dbReference>
<dbReference type="InterPro" id="IPR051014">
    <property type="entry name" value="Cation_Transport_ATPase_IB"/>
</dbReference>
<feature type="transmembrane region" description="Helical" evidence="8">
    <location>
        <begin position="604"/>
        <end position="621"/>
    </location>
</feature>
<feature type="domain" description="P-type ATPase A" evidence="9">
    <location>
        <begin position="120"/>
        <end position="225"/>
    </location>
</feature>
<dbReference type="Pfam" id="PF00702">
    <property type="entry name" value="Hydrolase"/>
    <property type="match status" value="1"/>
</dbReference>
<feature type="transmembrane region" description="Helical" evidence="8">
    <location>
        <begin position="266"/>
        <end position="292"/>
    </location>
</feature>
<dbReference type="NCBIfam" id="TIGR01525">
    <property type="entry name" value="ATPase-IB_hvy"/>
    <property type="match status" value="1"/>
</dbReference>
<dbReference type="Gene3D" id="3.40.50.1000">
    <property type="entry name" value="HAD superfamily/HAD-like"/>
    <property type="match status" value="1"/>
</dbReference>
<dbReference type="InterPro" id="IPR008250">
    <property type="entry name" value="ATPase_P-typ_transduc_dom_A_sf"/>
</dbReference>
<dbReference type="Pfam" id="PF00122">
    <property type="entry name" value="E1-E2_ATPase"/>
    <property type="match status" value="1"/>
</dbReference>
<dbReference type="InterPro" id="IPR023214">
    <property type="entry name" value="HAD_sf"/>
</dbReference>
<dbReference type="SUPFAM" id="SSF81653">
    <property type="entry name" value="Calcium ATPase, transduction domain A"/>
    <property type="match status" value="1"/>
</dbReference>
<evidence type="ECO:0000259" key="9">
    <source>
        <dbReference type="Pfam" id="PF00122"/>
    </source>
</evidence>
<keyword evidence="3 8" id="KW-0812">Transmembrane</keyword>
<dbReference type="Proteomes" id="UP000029050">
    <property type="component" value="Unassembled WGS sequence"/>
</dbReference>
<dbReference type="EMBL" id="JGZI01000005">
    <property type="protein sequence ID" value="KFI83813.1"/>
    <property type="molecule type" value="Genomic_DNA"/>
</dbReference>
<dbReference type="InterPro" id="IPR059000">
    <property type="entry name" value="ATPase_P-type_domA"/>
</dbReference>
<keyword evidence="6 8" id="KW-1133">Transmembrane helix</keyword>
<dbReference type="GO" id="GO:0016887">
    <property type="term" value="F:ATP hydrolysis activity"/>
    <property type="evidence" value="ECO:0007669"/>
    <property type="project" value="InterPro"/>
</dbReference>
<dbReference type="PANTHER" id="PTHR48085">
    <property type="entry name" value="CADMIUM/ZINC-TRANSPORTING ATPASE HMA2-RELATED"/>
    <property type="match status" value="1"/>
</dbReference>
<dbReference type="CDD" id="cd02079">
    <property type="entry name" value="P-type_ATPase_HM"/>
    <property type="match status" value="1"/>
</dbReference>
<evidence type="ECO:0000313" key="10">
    <source>
        <dbReference type="EMBL" id="KFI83813.1"/>
    </source>
</evidence>
<dbReference type="GO" id="GO:0046872">
    <property type="term" value="F:metal ion binding"/>
    <property type="evidence" value="ECO:0007669"/>
    <property type="project" value="UniProtKB-KW"/>
</dbReference>
<dbReference type="STRING" id="218140.BPSY_0283"/>
<feature type="transmembrane region" description="Helical" evidence="8">
    <location>
        <begin position="578"/>
        <end position="598"/>
    </location>
</feature>
<keyword evidence="4 8" id="KW-0479">Metal-binding</keyword>
<dbReference type="InterPro" id="IPR023298">
    <property type="entry name" value="ATPase_P-typ_TM_dom_sf"/>
</dbReference>
<comment type="caution">
    <text evidence="10">The sequence shown here is derived from an EMBL/GenBank/DDBJ whole genome shotgun (WGS) entry which is preliminary data.</text>
</comment>
<protein>
    <submittedName>
        <fullName evidence="10">Cation transport ATPase</fullName>
        <ecNumber evidence="10">3.6.3.3</ecNumber>
    </submittedName>
</protein>
<dbReference type="eggNOG" id="COG2217">
    <property type="taxonomic scope" value="Bacteria"/>
</dbReference>
<dbReference type="PRINTS" id="PR00943">
    <property type="entry name" value="CUATPASE"/>
</dbReference>
<keyword evidence="10" id="KW-0378">Hydrolase</keyword>
<comment type="similarity">
    <text evidence="2 8">Belongs to the cation transport ATPase (P-type) (TC 3.A.3) family. Type IB subfamily.</text>
</comment>
<dbReference type="InterPro" id="IPR001757">
    <property type="entry name" value="P_typ_ATPase"/>
</dbReference>
<accession>A0A087CKL3</accession>
<dbReference type="SUPFAM" id="SSF56784">
    <property type="entry name" value="HAD-like"/>
    <property type="match status" value="1"/>
</dbReference>